<protein>
    <submittedName>
        <fullName evidence="1">Uncharacterized protein</fullName>
    </submittedName>
</protein>
<name>A0ACC0WN44_9STRA</name>
<evidence type="ECO:0000313" key="1">
    <source>
        <dbReference type="EMBL" id="KAI9919441.1"/>
    </source>
</evidence>
<sequence>MNANVDSDTTLSELDSYVDDSQRDDDDSASQHDGAHQGTEEDDGFPTPPAILKGRVRRHR</sequence>
<reference evidence="1 2" key="1">
    <citation type="journal article" date="2022" name="bioRxiv">
        <title>The genome of the oomycete Peronosclerospora sorghi, a cosmopolitan pathogen of maize and sorghum, is inflated with dispersed pseudogenes.</title>
        <authorList>
            <person name="Fletcher K."/>
            <person name="Martin F."/>
            <person name="Isakeit T."/>
            <person name="Cavanaugh K."/>
            <person name="Magill C."/>
            <person name="Michelmore R."/>
        </authorList>
    </citation>
    <scope>NUCLEOTIDE SEQUENCE [LARGE SCALE GENOMIC DNA]</scope>
    <source>
        <strain evidence="1">P6</strain>
    </source>
</reference>
<proteinExistence type="predicted"/>
<evidence type="ECO:0000313" key="2">
    <source>
        <dbReference type="Proteomes" id="UP001163321"/>
    </source>
</evidence>
<comment type="caution">
    <text evidence="1">The sequence shown here is derived from an EMBL/GenBank/DDBJ whole genome shotgun (WGS) entry which is preliminary data.</text>
</comment>
<organism evidence="1 2">
    <name type="scientific">Peronosclerospora sorghi</name>
    <dbReference type="NCBI Taxonomy" id="230839"/>
    <lineage>
        <taxon>Eukaryota</taxon>
        <taxon>Sar</taxon>
        <taxon>Stramenopiles</taxon>
        <taxon>Oomycota</taxon>
        <taxon>Peronosporomycetes</taxon>
        <taxon>Peronosporales</taxon>
        <taxon>Peronosporaceae</taxon>
        <taxon>Peronosclerospora</taxon>
    </lineage>
</organism>
<gene>
    <name evidence="1" type="ORF">PsorP6_017661</name>
</gene>
<dbReference type="Proteomes" id="UP001163321">
    <property type="component" value="Chromosome 11"/>
</dbReference>
<dbReference type="EMBL" id="CM047590">
    <property type="protein sequence ID" value="KAI9919441.1"/>
    <property type="molecule type" value="Genomic_DNA"/>
</dbReference>
<keyword evidence="2" id="KW-1185">Reference proteome</keyword>
<accession>A0ACC0WN44</accession>